<evidence type="ECO:0000256" key="4">
    <source>
        <dbReference type="ARBA" id="ARBA00022448"/>
    </source>
</evidence>
<dbReference type="Gene3D" id="3.40.50.300">
    <property type="entry name" value="P-loop containing nucleotide triphosphate hydrolases"/>
    <property type="match status" value="1"/>
</dbReference>
<proteinExistence type="inferred from homology"/>
<evidence type="ECO:0000256" key="8">
    <source>
        <dbReference type="ARBA" id="ARBA00022967"/>
    </source>
</evidence>
<keyword evidence="4" id="KW-0813">Transport</keyword>
<keyword evidence="13" id="KW-1185">Reference proteome</keyword>
<dbReference type="EMBL" id="HE663493">
    <property type="protein sequence ID" value="CCG08352.1"/>
    <property type="molecule type" value="Genomic_DNA"/>
</dbReference>
<dbReference type="InterPro" id="IPR041701">
    <property type="entry name" value="MetN_ABC"/>
</dbReference>
<dbReference type="InterPro" id="IPR045865">
    <property type="entry name" value="ACT-like_dom_sf"/>
</dbReference>
<dbReference type="PANTHER" id="PTHR43166:SF30">
    <property type="entry name" value="METHIONINE IMPORT ATP-BINDING PROTEIN METN"/>
    <property type="match status" value="1"/>
</dbReference>
<dbReference type="FunFam" id="3.40.50.300:FF:000056">
    <property type="entry name" value="Cell division ATP-binding protein FtsE"/>
    <property type="match status" value="1"/>
</dbReference>
<dbReference type="SMART" id="SM00930">
    <property type="entry name" value="NIL"/>
    <property type="match status" value="1"/>
</dbReference>
<evidence type="ECO:0000259" key="11">
    <source>
        <dbReference type="PROSITE" id="PS50893"/>
    </source>
</evidence>
<dbReference type="InterPro" id="IPR003593">
    <property type="entry name" value="AAA+_ATPase"/>
</dbReference>
<comment type="similarity">
    <text evidence="2">Belongs to the ABC transporter superfamily.</text>
</comment>
<dbReference type="HOGENOM" id="CLU_000604_1_3_5"/>
<keyword evidence="10" id="KW-0472">Membrane</keyword>
<accession>H6SK37</accession>
<evidence type="ECO:0000256" key="5">
    <source>
        <dbReference type="ARBA" id="ARBA00022475"/>
    </source>
</evidence>
<organism evidence="12 13">
    <name type="scientific">Pararhodospirillum photometricum DSM 122</name>
    <dbReference type="NCBI Taxonomy" id="1150469"/>
    <lineage>
        <taxon>Bacteria</taxon>
        <taxon>Pseudomonadati</taxon>
        <taxon>Pseudomonadota</taxon>
        <taxon>Alphaproteobacteria</taxon>
        <taxon>Rhodospirillales</taxon>
        <taxon>Rhodospirillaceae</taxon>
        <taxon>Pararhodospirillum</taxon>
    </lineage>
</organism>
<keyword evidence="8" id="KW-1278">Translocase</keyword>
<evidence type="ECO:0000256" key="3">
    <source>
        <dbReference type="ARBA" id="ARBA00020019"/>
    </source>
</evidence>
<evidence type="ECO:0000313" key="13">
    <source>
        <dbReference type="Proteomes" id="UP000033220"/>
    </source>
</evidence>
<evidence type="ECO:0000256" key="9">
    <source>
        <dbReference type="ARBA" id="ARBA00022970"/>
    </source>
</evidence>
<dbReference type="Proteomes" id="UP000033220">
    <property type="component" value="Chromosome DSM 122"/>
</dbReference>
<dbReference type="Pfam" id="PF09383">
    <property type="entry name" value="NIL"/>
    <property type="match status" value="1"/>
</dbReference>
<dbReference type="eggNOG" id="COG1135">
    <property type="taxonomic scope" value="Bacteria"/>
</dbReference>
<dbReference type="InterPro" id="IPR003439">
    <property type="entry name" value="ABC_transporter-like_ATP-bd"/>
</dbReference>
<dbReference type="Pfam" id="PF00005">
    <property type="entry name" value="ABC_tran"/>
    <property type="match status" value="1"/>
</dbReference>
<keyword evidence="6" id="KW-0547">Nucleotide-binding</keyword>
<evidence type="ECO:0000256" key="10">
    <source>
        <dbReference type="ARBA" id="ARBA00023136"/>
    </source>
</evidence>
<dbReference type="SMART" id="SM00382">
    <property type="entry name" value="AAA"/>
    <property type="match status" value="1"/>
</dbReference>
<feature type="domain" description="ABC transporter" evidence="11">
    <location>
        <begin position="22"/>
        <end position="261"/>
    </location>
</feature>
<dbReference type="GO" id="GO:0016887">
    <property type="term" value="F:ATP hydrolysis activity"/>
    <property type="evidence" value="ECO:0007669"/>
    <property type="project" value="InterPro"/>
</dbReference>
<dbReference type="GO" id="GO:0005886">
    <property type="term" value="C:plasma membrane"/>
    <property type="evidence" value="ECO:0007669"/>
    <property type="project" value="UniProtKB-ARBA"/>
</dbReference>
<dbReference type="SUPFAM" id="SSF52540">
    <property type="entry name" value="P-loop containing nucleoside triphosphate hydrolases"/>
    <property type="match status" value="1"/>
</dbReference>
<dbReference type="PROSITE" id="PS00211">
    <property type="entry name" value="ABC_TRANSPORTER_1"/>
    <property type="match status" value="1"/>
</dbReference>
<dbReference type="AlphaFoldDB" id="H6SK37"/>
<dbReference type="InterPro" id="IPR017871">
    <property type="entry name" value="ABC_transporter-like_CS"/>
</dbReference>
<reference evidence="12 13" key="1">
    <citation type="submission" date="2012-02" db="EMBL/GenBank/DDBJ databases">
        <title>Shotgun genome sequence of Phaeospirillum photometricum DSM 122.</title>
        <authorList>
            <person name="Duquesne K."/>
            <person name="Sturgis J."/>
        </authorList>
    </citation>
    <scope>NUCLEOTIDE SEQUENCE [LARGE SCALE GENOMIC DNA]</scope>
    <source>
        <strain evidence="13">DSM122</strain>
    </source>
</reference>
<dbReference type="InterPro" id="IPR050086">
    <property type="entry name" value="MetN_ABC_transporter-like"/>
</dbReference>
<evidence type="ECO:0000256" key="2">
    <source>
        <dbReference type="ARBA" id="ARBA00005417"/>
    </source>
</evidence>
<evidence type="ECO:0000313" key="12">
    <source>
        <dbReference type="EMBL" id="CCG08352.1"/>
    </source>
</evidence>
<keyword evidence="12" id="KW-0378">Hydrolase</keyword>
<dbReference type="PROSITE" id="PS50893">
    <property type="entry name" value="ABC_TRANSPORTER_2"/>
    <property type="match status" value="1"/>
</dbReference>
<sequence length="373" mass="40296">MTPLQHPPTLRCLMLLEDTTVIVTESLTKIFPGPQGPSEVLRGISLNIGKGEVFGIIGRSGAGKSTLVRCLNLLERPTSGKVWIGDQEMTALTEAELRRARHSIGMIFQHFNLLSSRTAAENIALPLELIGMPRPEIQARVSELLDLVGLRERAGAYPAALSGGQKQRVGIARALASKPSVLLCDEATSALDPETTKSILSLLKDINRSLGLTIVLITHEMPVVKEIADRVAVLDRGEVVEQGRIFDVFTQPRHAVSRAFVQEVLNRDLPEILLPRLAPPGTREPSTPVIWRITFTGPSANEPILSDLVRHFDLSFNILHGHIDYIQGLPFGTLVVEAHGPVAARDAALATLAQKNLTAEVLGHVADTAAAAA</sequence>
<dbReference type="Gene3D" id="3.30.70.260">
    <property type="match status" value="1"/>
</dbReference>
<dbReference type="InterPro" id="IPR018449">
    <property type="entry name" value="NIL_domain"/>
</dbReference>
<dbReference type="CDD" id="cd03258">
    <property type="entry name" value="ABC_MetN_methionine_transporter"/>
    <property type="match status" value="1"/>
</dbReference>
<dbReference type="PATRIC" id="fig|1150469.3.peg.1949"/>
<name>H6SK37_PARPM</name>
<evidence type="ECO:0000256" key="6">
    <source>
        <dbReference type="ARBA" id="ARBA00022741"/>
    </source>
</evidence>
<evidence type="ECO:0000256" key="1">
    <source>
        <dbReference type="ARBA" id="ARBA00002579"/>
    </source>
</evidence>
<dbReference type="InterPro" id="IPR027417">
    <property type="entry name" value="P-loop_NTPase"/>
</dbReference>
<gene>
    <name evidence="12" type="primary">metN</name>
    <name evidence="12" type="ORF">RSPPHO_01726</name>
</gene>
<dbReference type="STRING" id="1150469.RSPPHO_01726"/>
<keyword evidence="7 12" id="KW-0067">ATP-binding</keyword>
<dbReference type="GO" id="GO:0006865">
    <property type="term" value="P:amino acid transport"/>
    <property type="evidence" value="ECO:0007669"/>
    <property type="project" value="UniProtKB-KW"/>
</dbReference>
<dbReference type="SUPFAM" id="SSF55021">
    <property type="entry name" value="ACT-like"/>
    <property type="match status" value="1"/>
</dbReference>
<dbReference type="KEGG" id="rpm:RSPPHO_01726"/>
<dbReference type="GO" id="GO:0005524">
    <property type="term" value="F:ATP binding"/>
    <property type="evidence" value="ECO:0007669"/>
    <property type="project" value="UniProtKB-KW"/>
</dbReference>
<keyword evidence="9" id="KW-0029">Amino-acid transport</keyword>
<dbReference type="PANTHER" id="PTHR43166">
    <property type="entry name" value="AMINO ACID IMPORT ATP-BINDING PROTEIN"/>
    <property type="match status" value="1"/>
</dbReference>
<comment type="function">
    <text evidence="1">Part of the ABC transporter FtsEX involved in cellular division. Important for assembly or stability of the septal ring.</text>
</comment>
<keyword evidence="5" id="KW-1003">Cell membrane</keyword>
<evidence type="ECO:0000256" key="7">
    <source>
        <dbReference type="ARBA" id="ARBA00022840"/>
    </source>
</evidence>
<protein>
    <recommendedName>
        <fullName evidence="3">Cell division ATP-binding protein FtsE</fullName>
    </recommendedName>
</protein>